<comment type="caution">
    <text evidence="3">The sequence shown here is derived from an EMBL/GenBank/DDBJ whole genome shotgun (WGS) entry which is preliminary data.</text>
</comment>
<evidence type="ECO:0000313" key="3">
    <source>
        <dbReference type="EMBL" id="MBG3877599.1"/>
    </source>
</evidence>
<protein>
    <submittedName>
        <fullName evidence="3">Molecular chaperone TorD</fullName>
    </submittedName>
</protein>
<dbReference type="InterPro" id="IPR050289">
    <property type="entry name" value="TorD/DmsD_chaperones"/>
</dbReference>
<evidence type="ECO:0000256" key="2">
    <source>
        <dbReference type="SAM" id="MobiDB-lite"/>
    </source>
</evidence>
<dbReference type="RefSeq" id="WP_196609697.1">
    <property type="nucleotide sequence ID" value="NZ_VRYY01000332.1"/>
</dbReference>
<gene>
    <name evidence="3" type="ORF">FVW20_11380</name>
</gene>
<keyword evidence="1" id="KW-0143">Chaperone</keyword>
<proteinExistence type="predicted"/>
<feature type="compositionally biased region" description="Low complexity" evidence="2">
    <location>
        <begin position="183"/>
        <end position="200"/>
    </location>
</feature>
<dbReference type="InterPro" id="IPR036411">
    <property type="entry name" value="TorD-like_sf"/>
</dbReference>
<evidence type="ECO:0000256" key="1">
    <source>
        <dbReference type="ARBA" id="ARBA00023186"/>
    </source>
</evidence>
<accession>A0ABS0J575</accession>
<dbReference type="Gene3D" id="1.10.3480.10">
    <property type="entry name" value="TorD-like"/>
    <property type="match status" value="1"/>
</dbReference>
<dbReference type="EMBL" id="VRYY01000332">
    <property type="protein sequence ID" value="MBG3877599.1"/>
    <property type="molecule type" value="Genomic_DNA"/>
</dbReference>
<dbReference type="InterPro" id="IPR020945">
    <property type="entry name" value="DMSO/NO3_reduct_chaperone"/>
</dbReference>
<dbReference type="PANTHER" id="PTHR34227">
    <property type="entry name" value="CHAPERONE PROTEIN YCDY"/>
    <property type="match status" value="1"/>
</dbReference>
<reference evidence="3 4" key="1">
    <citation type="submission" date="2019-08" db="EMBL/GenBank/DDBJ databases">
        <authorList>
            <person name="Luo N."/>
        </authorList>
    </citation>
    <scope>NUCLEOTIDE SEQUENCE [LARGE SCALE GENOMIC DNA]</scope>
    <source>
        <strain evidence="3 4">NCIMB 9442</strain>
    </source>
</reference>
<evidence type="ECO:0000313" key="4">
    <source>
        <dbReference type="Proteomes" id="UP001194469"/>
    </source>
</evidence>
<dbReference type="SUPFAM" id="SSF89155">
    <property type="entry name" value="TorD-like"/>
    <property type="match status" value="1"/>
</dbReference>
<organism evidence="3 4">
    <name type="scientific">Nitratidesulfovibrio oxamicus</name>
    <dbReference type="NCBI Taxonomy" id="32016"/>
    <lineage>
        <taxon>Bacteria</taxon>
        <taxon>Pseudomonadati</taxon>
        <taxon>Thermodesulfobacteriota</taxon>
        <taxon>Desulfovibrionia</taxon>
        <taxon>Desulfovibrionales</taxon>
        <taxon>Desulfovibrionaceae</taxon>
        <taxon>Nitratidesulfovibrio</taxon>
    </lineage>
</organism>
<keyword evidence="4" id="KW-1185">Reference proteome</keyword>
<feature type="region of interest" description="Disordered" evidence="2">
    <location>
        <begin position="183"/>
        <end position="208"/>
    </location>
</feature>
<dbReference type="PANTHER" id="PTHR34227:SF1">
    <property type="entry name" value="DIMETHYL SULFOXIDE REDUCTASE CHAPERONE-RELATED"/>
    <property type="match status" value="1"/>
</dbReference>
<dbReference type="Pfam" id="PF02613">
    <property type="entry name" value="Nitrate_red_del"/>
    <property type="match status" value="1"/>
</dbReference>
<name>A0ABS0J575_9BACT</name>
<dbReference type="Proteomes" id="UP001194469">
    <property type="component" value="Unassembled WGS sequence"/>
</dbReference>
<sequence length="284" mass="30418">MAHCRTDIAASSVFDGKPVAPNMRSGPMPFMPHAVALRFLGQVFLNGPVDGGLVRALREGLFAEWPVTPAGTTTRQALEMLRDLAGPAAEAVYPDGDDARWNALAQDLERDHAQLFVGPEIAVPPWESVWRDKDRLLFGESTFAVRAAYARFGLGADRPGNEPDDHLGRELGFLGHLAGLAASGPESPEFPSSESPSSPELATSTGFPTFMPDPLDAARAFLDDRLLMWVPMVREAMQRAARTPHYVALGLLAEGAARDLHADIHALRAAKAVAPAAITRPSGA</sequence>